<dbReference type="PANTHER" id="PTHR11001">
    <property type="entry name" value="MITOCHONDRIAL FISSION PROCESS PROTEIN 1"/>
    <property type="match status" value="1"/>
</dbReference>
<evidence type="ECO:0000313" key="4">
    <source>
        <dbReference type="EMBL" id="EDP43569.1"/>
    </source>
</evidence>
<accession>A8Q1G0</accession>
<dbReference type="InterPro" id="IPR037143">
    <property type="entry name" value="4-PPantetheinyl_Trfase_dom_sf"/>
</dbReference>
<evidence type="ECO:0000313" key="5">
    <source>
        <dbReference type="Proteomes" id="UP000008837"/>
    </source>
</evidence>
<proteinExistence type="inferred from homology"/>
<protein>
    <recommendedName>
        <fullName evidence="2">Mitochondrial fission process protein 1</fullName>
    </recommendedName>
    <alternativeName>
        <fullName evidence="3">Mitochondrial 18 kDa protein</fullName>
    </alternativeName>
</protein>
<dbReference type="GO" id="GO:0000266">
    <property type="term" value="P:mitochondrial fission"/>
    <property type="evidence" value="ECO:0007669"/>
    <property type="project" value="TreeGrafter"/>
</dbReference>
<dbReference type="EMBL" id="AAYY01000006">
    <property type="protein sequence ID" value="EDP43569.1"/>
    <property type="molecule type" value="Genomic_DNA"/>
</dbReference>
<dbReference type="Proteomes" id="UP000008837">
    <property type="component" value="Unassembled WGS sequence"/>
</dbReference>
<reference evidence="4 5" key="1">
    <citation type="journal article" date="2007" name="Proc. Natl. Acad. Sci. U.S.A.">
        <title>Dandruff-associated Malassezia genomes reveal convergent and divergent virulence traits shared with plant and human fungal pathogens.</title>
        <authorList>
            <person name="Xu J."/>
            <person name="Saunders C.W."/>
            <person name="Hu P."/>
            <person name="Grant R.A."/>
            <person name="Boekhout T."/>
            <person name="Kuramae E.E."/>
            <person name="Kronstad J.W."/>
            <person name="Deangelis Y.M."/>
            <person name="Reeder N.L."/>
            <person name="Johnstone K.R."/>
            <person name="Leland M."/>
            <person name="Fieno A.M."/>
            <person name="Begley W.M."/>
            <person name="Sun Y."/>
            <person name="Lacey M.P."/>
            <person name="Chaudhary T."/>
            <person name="Keough T."/>
            <person name="Chu L."/>
            <person name="Sears R."/>
            <person name="Yuan B."/>
            <person name="Dawson T.L.Jr."/>
        </authorList>
    </citation>
    <scope>NUCLEOTIDE SEQUENCE [LARGE SCALE GENOMIC DNA]</scope>
    <source>
        <strain evidence="5">ATCC MYA-4612 / CBS 7966</strain>
    </source>
</reference>
<dbReference type="PANTHER" id="PTHR11001:SF2">
    <property type="entry name" value="MITOCHONDRIAL FISSION PROCESS PROTEIN 1"/>
    <property type="match status" value="1"/>
</dbReference>
<dbReference type="InterPro" id="IPR019560">
    <property type="entry name" value="Mitochondrial_18_kDa_protein"/>
</dbReference>
<evidence type="ECO:0000256" key="2">
    <source>
        <dbReference type="ARBA" id="ARBA00017835"/>
    </source>
</evidence>
<dbReference type="Pfam" id="PF10558">
    <property type="entry name" value="MTP18"/>
    <property type="match status" value="2"/>
</dbReference>
<keyword evidence="5" id="KW-1185">Reference proteome</keyword>
<dbReference type="GeneID" id="5855090"/>
<dbReference type="GO" id="GO:0005739">
    <property type="term" value="C:mitochondrion"/>
    <property type="evidence" value="ECO:0007669"/>
    <property type="project" value="TreeGrafter"/>
</dbReference>
<dbReference type="AlphaFoldDB" id="A8Q1G0"/>
<sequence>MSDADGIDLVQEHHERSAHVDESLGRYSAYTMRLKTLVTSVSRYIAYTSDVGEAFRPLTRPIVVTSAYAISWAYIFTDVGWTCWQAAKLQDRDSPTLASDIAWIAARRGAFQSLASLVLPAVTIHSVVKHSAHLFAKFKSSRVRVAGPTAAGLLVVPLLPIVFDDPVETVVERVFDALEYRLAAYRGDVHARMSLEKGSLLHGYHIPAADESHEHGVDPSLAAQLAILGVGVDLVHVPRMRQLVARHARRVHALSFEPLAAAAPSWMRASRTPTDDGPLASTSSSDTVSASLSLRMAAQHFARRTLSQKEWDSFVSAPCLTHDERLRFLATRYAGHCRH</sequence>
<name>A8Q1G0_MALGO</name>
<organism evidence="4 5">
    <name type="scientific">Malassezia globosa (strain ATCC MYA-4612 / CBS 7966)</name>
    <name type="common">Dandruff-associated fungus</name>
    <dbReference type="NCBI Taxonomy" id="425265"/>
    <lineage>
        <taxon>Eukaryota</taxon>
        <taxon>Fungi</taxon>
        <taxon>Dikarya</taxon>
        <taxon>Basidiomycota</taxon>
        <taxon>Ustilaginomycotina</taxon>
        <taxon>Malasseziomycetes</taxon>
        <taxon>Malasseziales</taxon>
        <taxon>Malasseziaceae</taxon>
        <taxon>Malassezia</taxon>
    </lineage>
</organism>
<dbReference type="OMA" id="CLTHDER"/>
<comment type="caution">
    <text evidence="4">The sequence shown here is derived from an EMBL/GenBank/DDBJ whole genome shotgun (WGS) entry which is preliminary data.</text>
</comment>
<dbReference type="KEGG" id="mgl:MGL_1782"/>
<evidence type="ECO:0000256" key="1">
    <source>
        <dbReference type="ARBA" id="ARBA00009224"/>
    </source>
</evidence>
<dbReference type="Gene3D" id="3.90.470.20">
    <property type="entry name" value="4'-phosphopantetheinyl transferase domain"/>
    <property type="match status" value="1"/>
</dbReference>
<comment type="similarity">
    <text evidence="1">Belongs to the MTFP1 family.</text>
</comment>
<dbReference type="RefSeq" id="XP_001730783.1">
    <property type="nucleotide sequence ID" value="XM_001730731.1"/>
</dbReference>
<dbReference type="GO" id="GO:0000287">
    <property type="term" value="F:magnesium ion binding"/>
    <property type="evidence" value="ECO:0007669"/>
    <property type="project" value="InterPro"/>
</dbReference>
<gene>
    <name evidence="4" type="ORF">MGL_1782</name>
</gene>
<dbReference type="InParanoid" id="A8Q1G0"/>
<dbReference type="OrthoDB" id="424969at2759"/>
<dbReference type="VEuPathDB" id="FungiDB:MGL_1782"/>
<dbReference type="GO" id="GO:0008897">
    <property type="term" value="F:holo-[acyl-carrier-protein] synthase activity"/>
    <property type="evidence" value="ECO:0007669"/>
    <property type="project" value="InterPro"/>
</dbReference>
<evidence type="ECO:0000256" key="3">
    <source>
        <dbReference type="ARBA" id="ARBA00029631"/>
    </source>
</evidence>